<feature type="DNA-binding region" description="DM" evidence="5">
    <location>
        <begin position="593"/>
        <end position="640"/>
    </location>
</feature>
<evidence type="ECO:0000256" key="5">
    <source>
        <dbReference type="PROSITE-ProRule" id="PRU00070"/>
    </source>
</evidence>
<dbReference type="GO" id="GO:0005634">
    <property type="term" value="C:nucleus"/>
    <property type="evidence" value="ECO:0007669"/>
    <property type="project" value="UniProtKB-SubCell"/>
</dbReference>
<evidence type="ECO:0000256" key="2">
    <source>
        <dbReference type="ARBA" id="ARBA00022833"/>
    </source>
</evidence>
<keyword evidence="3 5" id="KW-0238">DNA-binding</keyword>
<dbReference type="AlphaFoldDB" id="A0A9Q0RYJ4"/>
<dbReference type="Gene3D" id="4.10.1040.10">
    <property type="entry name" value="DM DNA-binding domain"/>
    <property type="match status" value="1"/>
</dbReference>
<dbReference type="InterPro" id="IPR026607">
    <property type="entry name" value="DMRT"/>
</dbReference>
<organism evidence="8 9">
    <name type="scientific">Pseudolycoriella hygida</name>
    <dbReference type="NCBI Taxonomy" id="35572"/>
    <lineage>
        <taxon>Eukaryota</taxon>
        <taxon>Metazoa</taxon>
        <taxon>Ecdysozoa</taxon>
        <taxon>Arthropoda</taxon>
        <taxon>Hexapoda</taxon>
        <taxon>Insecta</taxon>
        <taxon>Pterygota</taxon>
        <taxon>Neoptera</taxon>
        <taxon>Endopterygota</taxon>
        <taxon>Diptera</taxon>
        <taxon>Nematocera</taxon>
        <taxon>Sciaroidea</taxon>
        <taxon>Sciaridae</taxon>
        <taxon>Pseudolycoriella</taxon>
    </lineage>
</organism>
<evidence type="ECO:0000259" key="7">
    <source>
        <dbReference type="PROSITE" id="PS50809"/>
    </source>
</evidence>
<dbReference type="PANTHER" id="PTHR12322">
    <property type="entry name" value="DOUBLESEX AND MAB-3 RELATED TRANSCRIPTION FACTOR DMRT"/>
    <property type="match status" value="1"/>
</dbReference>
<evidence type="ECO:0000256" key="3">
    <source>
        <dbReference type="ARBA" id="ARBA00023125"/>
    </source>
</evidence>
<evidence type="ECO:0000256" key="6">
    <source>
        <dbReference type="SAM" id="MobiDB-lite"/>
    </source>
</evidence>
<evidence type="ECO:0000313" key="9">
    <source>
        <dbReference type="Proteomes" id="UP001151699"/>
    </source>
</evidence>
<feature type="region of interest" description="Disordered" evidence="6">
    <location>
        <begin position="640"/>
        <end position="700"/>
    </location>
</feature>
<feature type="compositionally biased region" description="Basic and acidic residues" evidence="6">
    <location>
        <begin position="667"/>
        <end position="685"/>
    </location>
</feature>
<dbReference type="SUPFAM" id="SSF82927">
    <property type="entry name" value="Cysteine-rich DNA binding domain, (DM domain)"/>
    <property type="match status" value="1"/>
</dbReference>
<feature type="compositionally biased region" description="Polar residues" evidence="6">
    <location>
        <begin position="652"/>
        <end position="661"/>
    </location>
</feature>
<gene>
    <name evidence="8" type="primary">dsx</name>
    <name evidence="8" type="ORF">Bhyg_09945</name>
</gene>
<keyword evidence="2 5" id="KW-0862">Zinc</keyword>
<proteinExistence type="predicted"/>
<reference evidence="8" key="1">
    <citation type="submission" date="2022-07" db="EMBL/GenBank/DDBJ databases">
        <authorList>
            <person name="Trinca V."/>
            <person name="Uliana J.V.C."/>
            <person name="Torres T.T."/>
            <person name="Ward R.J."/>
            <person name="Monesi N."/>
        </authorList>
    </citation>
    <scope>NUCLEOTIDE SEQUENCE</scope>
    <source>
        <strain evidence="8">HSMRA1968</strain>
        <tissue evidence="8">Whole embryos</tissue>
    </source>
</reference>
<dbReference type="GO" id="GO:0046872">
    <property type="term" value="F:metal ion binding"/>
    <property type="evidence" value="ECO:0007669"/>
    <property type="project" value="UniProtKB-KW"/>
</dbReference>
<accession>A0A9Q0RYJ4</accession>
<keyword evidence="9" id="KW-1185">Reference proteome</keyword>
<feature type="compositionally biased region" description="Pro residues" evidence="6">
    <location>
        <begin position="688"/>
        <end position="697"/>
    </location>
</feature>
<evidence type="ECO:0000256" key="4">
    <source>
        <dbReference type="ARBA" id="ARBA00023242"/>
    </source>
</evidence>
<dbReference type="PANTHER" id="PTHR12322:SF100">
    <property type="entry name" value="PROTEIN DOUBLESEX"/>
    <property type="match status" value="1"/>
</dbReference>
<dbReference type="Pfam" id="PF00751">
    <property type="entry name" value="DM"/>
    <property type="match status" value="1"/>
</dbReference>
<dbReference type="GO" id="GO:0007548">
    <property type="term" value="P:sex differentiation"/>
    <property type="evidence" value="ECO:0007669"/>
    <property type="project" value="TreeGrafter"/>
</dbReference>
<keyword evidence="1 5" id="KW-0479">Metal-binding</keyword>
<dbReference type="FunFam" id="4.10.1040.10:FF:000001">
    <property type="entry name" value="doublesex- and mab-3-related transcription factor 1"/>
    <property type="match status" value="1"/>
</dbReference>
<comment type="subcellular location">
    <subcellularLocation>
        <location evidence="5">Nucleus</location>
    </subcellularLocation>
</comment>
<dbReference type="GO" id="GO:0000981">
    <property type="term" value="F:DNA-binding transcription factor activity, RNA polymerase II-specific"/>
    <property type="evidence" value="ECO:0007669"/>
    <property type="project" value="TreeGrafter"/>
</dbReference>
<keyword evidence="4 5" id="KW-0539">Nucleus</keyword>
<sequence>MSKVFSKKAGSHEENRAKVCLWCFKKANRCGTRKFVKIMPNGNIENLINLHITYTVLNQHLPSAICSTCLRNLYKVKNGTTLNIELPDFSKLIAPVKTREAIKLPCNCTMCRLVKAPLILKGKYTKARTTIVGKTPIPNMCRRCLTFVGRGKRHKCNSSTRVENIKNIVQQTTPKGQEHVVSSILKEKVNETGSTTMLLSQRTGHRLRVSVNSKKEKKETLISSSDILKMQVSLGLSQNETLEMASMIRTSTGNRKIIESNLKKKVSGQIHSLDDFFDVQMFIFIREKAKTKEYSEETRSVVYCNNLVGLIEWIQGKRELQDVRIKIGIDGGGNFLKLCVTIQSSTNDDDDEAVKRHKYKDGVLSKKFLDSGVKKLLIIGASPSTQENYSNVQQLWTITDINTALNKFNGTIATDLKLANILSGIMAHSSKYPCTYCVEVKDNLVERSELRTIGNVKENYFDWIKAGGKLKSAKFFKSCVREPIFSANPDKPIIDIIPPPELHLMLGVVNTIFDRIAYEFNAEALAWAKTCNVERDIRNGNAGFNGNSCKKLLQKVDVLRAVCPIGCLNDIMTGIEVTESKATVGAPRTPPNCARCRNHGEKTILKGHKRYCRYRFCNCEKCRLTADRQRIMAQQTALRRAQAQDEARGVTPSMSVSSTPDQYKISRVPETREFQERDSDLREIKQPPLRPKSPPTNSPKALLNVFTTERSLEGSCDSSSAVPCTSSGFYPHPPFPKISDHTINEQNITAATAGLR</sequence>
<evidence type="ECO:0000313" key="8">
    <source>
        <dbReference type="EMBL" id="KAJ6637216.1"/>
    </source>
</evidence>
<dbReference type="SMART" id="SM00301">
    <property type="entry name" value="DM"/>
    <property type="match status" value="1"/>
</dbReference>
<dbReference type="GO" id="GO:0000978">
    <property type="term" value="F:RNA polymerase II cis-regulatory region sequence-specific DNA binding"/>
    <property type="evidence" value="ECO:0007669"/>
    <property type="project" value="TreeGrafter"/>
</dbReference>
<evidence type="ECO:0000256" key="1">
    <source>
        <dbReference type="ARBA" id="ARBA00022723"/>
    </source>
</evidence>
<dbReference type="PROSITE" id="PS50809">
    <property type="entry name" value="DM_2"/>
    <property type="match status" value="1"/>
</dbReference>
<dbReference type="InterPro" id="IPR001275">
    <property type="entry name" value="DM_DNA-bd"/>
</dbReference>
<dbReference type="InterPro" id="IPR036407">
    <property type="entry name" value="DM_DNA-bd_sf"/>
</dbReference>
<feature type="domain" description="DM" evidence="7">
    <location>
        <begin position="593"/>
        <end position="640"/>
    </location>
</feature>
<dbReference type="EMBL" id="WJQU01000003">
    <property type="protein sequence ID" value="KAJ6637216.1"/>
    <property type="molecule type" value="Genomic_DNA"/>
</dbReference>
<name>A0A9Q0RYJ4_9DIPT</name>
<dbReference type="PROSITE" id="PS40000">
    <property type="entry name" value="DM_1"/>
    <property type="match status" value="1"/>
</dbReference>
<protein>
    <submittedName>
        <fullName evidence="8">Protein doublesex</fullName>
    </submittedName>
</protein>
<comment type="caution">
    <text evidence="8">The sequence shown here is derived from an EMBL/GenBank/DDBJ whole genome shotgun (WGS) entry which is preliminary data.</text>
</comment>
<dbReference type="OrthoDB" id="5842031at2759"/>
<dbReference type="Proteomes" id="UP001151699">
    <property type="component" value="Chromosome X"/>
</dbReference>